<sequence>MNNAVGGWLFTSTNTFFRDERIMGSRNNNIITAIKEMTLHTCIALRQSNEGKEVIGTDIPEASAPNKFMVTE</sequence>
<dbReference type="EMBL" id="BSKO01000001">
    <property type="protein sequence ID" value="GLO65707.1"/>
    <property type="molecule type" value="Genomic_DNA"/>
</dbReference>
<reference evidence="1 2" key="1">
    <citation type="submission" date="2023-02" db="EMBL/GenBank/DDBJ databases">
        <title>Oceanobacillus kimchii IFOP_LL358 isolated form Alexandrium catenella lab strain.</title>
        <authorList>
            <person name="Gajardo G."/>
            <person name="Ueki S."/>
            <person name="Maruyama F."/>
        </authorList>
    </citation>
    <scope>NUCLEOTIDE SEQUENCE [LARGE SCALE GENOMIC DNA]</scope>
    <source>
        <strain evidence="1 2">IFOP_LL358</strain>
    </source>
</reference>
<accession>A0ABQ5THW1</accession>
<proteinExistence type="predicted"/>
<evidence type="ECO:0000313" key="2">
    <source>
        <dbReference type="Proteomes" id="UP001275436"/>
    </source>
</evidence>
<organism evidence="1 2">
    <name type="scientific">Oceanobacillus kimchii</name>
    <dbReference type="NCBI Taxonomy" id="746691"/>
    <lineage>
        <taxon>Bacteria</taxon>
        <taxon>Bacillati</taxon>
        <taxon>Bacillota</taxon>
        <taxon>Bacilli</taxon>
        <taxon>Bacillales</taxon>
        <taxon>Bacillaceae</taxon>
        <taxon>Oceanobacillus</taxon>
    </lineage>
</organism>
<protein>
    <submittedName>
        <fullName evidence="1">Uncharacterized protein</fullName>
    </submittedName>
</protein>
<keyword evidence="2" id="KW-1185">Reference proteome</keyword>
<dbReference type="Proteomes" id="UP001275436">
    <property type="component" value="Unassembled WGS sequence"/>
</dbReference>
<gene>
    <name evidence="1" type="ORF">MACH08_14910</name>
</gene>
<name>A0ABQ5THW1_9BACI</name>
<comment type="caution">
    <text evidence="1">The sequence shown here is derived from an EMBL/GenBank/DDBJ whole genome shotgun (WGS) entry which is preliminary data.</text>
</comment>
<evidence type="ECO:0000313" key="1">
    <source>
        <dbReference type="EMBL" id="GLO65707.1"/>
    </source>
</evidence>